<dbReference type="AlphaFoldDB" id="A0A1I5XCJ6"/>
<feature type="domain" description="Glycosyltransferase 2-like" evidence="1">
    <location>
        <begin position="3"/>
        <end position="134"/>
    </location>
</feature>
<dbReference type="PANTHER" id="PTHR43685">
    <property type="entry name" value="GLYCOSYLTRANSFERASE"/>
    <property type="match status" value="1"/>
</dbReference>
<dbReference type="STRING" id="82801.SAMN04488506_1354"/>
<protein>
    <submittedName>
        <fullName evidence="2">Glycosyltransferase, GT2 family</fullName>
    </submittedName>
</protein>
<organism evidence="2 3">
    <name type="scientific">Desemzia incerta</name>
    <dbReference type="NCBI Taxonomy" id="82801"/>
    <lineage>
        <taxon>Bacteria</taxon>
        <taxon>Bacillati</taxon>
        <taxon>Bacillota</taxon>
        <taxon>Bacilli</taxon>
        <taxon>Lactobacillales</taxon>
        <taxon>Carnobacteriaceae</taxon>
        <taxon>Desemzia</taxon>
    </lineage>
</organism>
<dbReference type="InterPro" id="IPR050834">
    <property type="entry name" value="Glycosyltransf_2"/>
</dbReference>
<dbReference type="SUPFAM" id="SSF53448">
    <property type="entry name" value="Nucleotide-diphospho-sugar transferases"/>
    <property type="match status" value="1"/>
</dbReference>
<name>A0A1I5XCJ6_9LACT</name>
<dbReference type="CDD" id="cd00761">
    <property type="entry name" value="Glyco_tranf_GTA_type"/>
    <property type="match status" value="1"/>
</dbReference>
<gene>
    <name evidence="2" type="ORF">SAMN04488506_1354</name>
</gene>
<reference evidence="2 3" key="1">
    <citation type="submission" date="2016-10" db="EMBL/GenBank/DDBJ databases">
        <authorList>
            <person name="de Groot N.N."/>
        </authorList>
    </citation>
    <scope>NUCLEOTIDE SEQUENCE [LARGE SCALE GENOMIC DNA]</scope>
    <source>
        <strain evidence="2 3">DSM 20581</strain>
    </source>
</reference>
<dbReference type="GO" id="GO:0016740">
    <property type="term" value="F:transferase activity"/>
    <property type="evidence" value="ECO:0007669"/>
    <property type="project" value="UniProtKB-KW"/>
</dbReference>
<dbReference type="Pfam" id="PF00535">
    <property type="entry name" value="Glycos_transf_2"/>
    <property type="match status" value="1"/>
</dbReference>
<dbReference type="InterPro" id="IPR029044">
    <property type="entry name" value="Nucleotide-diphossugar_trans"/>
</dbReference>
<sequence length="321" mass="38004">MISIIVTIYNSEKYLVRCLNSLRYQTYHRLEIILIDDGSTDSSKLICEKYQKLDNRFRLINTNQIGLSAVRNVGILAAKGDWIGFVHPADWVEEIMFEQLMTTITIHEADIAACKYVEETRDELIFPPGPEDKRFLSAEEAIRLLLLQNRTESFLCNKLFSIKLFTEEPVIMFDQNIHLYEDFDVCCQLFLKSRSIIYVSEPRYHYMSENHQWESTKVENYYSGSAALLRALERLESQSIQLDLLWLIKEMYLRLNLYLLMVLYERRPKDKHQLKEIKRNLYRFKLSEINDMALKRIITTARVNLSAGYYMWENSDISKTK</sequence>
<dbReference type="RefSeq" id="WP_177192523.1">
    <property type="nucleotide sequence ID" value="NZ_FOXW01000004.1"/>
</dbReference>
<proteinExistence type="predicted"/>
<dbReference type="PANTHER" id="PTHR43685:SF2">
    <property type="entry name" value="GLYCOSYLTRANSFERASE 2-LIKE DOMAIN-CONTAINING PROTEIN"/>
    <property type="match status" value="1"/>
</dbReference>
<evidence type="ECO:0000313" key="3">
    <source>
        <dbReference type="Proteomes" id="UP000199136"/>
    </source>
</evidence>
<evidence type="ECO:0000313" key="2">
    <source>
        <dbReference type="EMBL" id="SFQ29690.1"/>
    </source>
</evidence>
<keyword evidence="3" id="KW-1185">Reference proteome</keyword>
<dbReference type="Proteomes" id="UP000199136">
    <property type="component" value="Unassembled WGS sequence"/>
</dbReference>
<keyword evidence="2" id="KW-0808">Transferase</keyword>
<dbReference type="Gene3D" id="3.90.550.10">
    <property type="entry name" value="Spore Coat Polysaccharide Biosynthesis Protein SpsA, Chain A"/>
    <property type="match status" value="1"/>
</dbReference>
<accession>A0A1I5XCJ6</accession>
<evidence type="ECO:0000259" key="1">
    <source>
        <dbReference type="Pfam" id="PF00535"/>
    </source>
</evidence>
<dbReference type="InterPro" id="IPR001173">
    <property type="entry name" value="Glyco_trans_2-like"/>
</dbReference>
<dbReference type="EMBL" id="FOXW01000004">
    <property type="protein sequence ID" value="SFQ29690.1"/>
    <property type="molecule type" value="Genomic_DNA"/>
</dbReference>